<evidence type="ECO:0000256" key="3">
    <source>
        <dbReference type="ARBA" id="ARBA00022475"/>
    </source>
</evidence>
<keyword evidence="6 9" id="KW-1133">Transmembrane helix</keyword>
<keyword evidence="3" id="KW-1003">Cell membrane</keyword>
<accession>A0AAW2MVK0</accession>
<evidence type="ECO:0000256" key="9">
    <source>
        <dbReference type="SAM" id="Phobius"/>
    </source>
</evidence>
<evidence type="ECO:0000256" key="2">
    <source>
        <dbReference type="ARBA" id="ARBA00022448"/>
    </source>
</evidence>
<comment type="subcellular location">
    <subcellularLocation>
        <location evidence="1">Cell membrane</location>
        <topology evidence="1">Multi-pass membrane protein</topology>
    </subcellularLocation>
</comment>
<dbReference type="InterPro" id="IPR044566">
    <property type="entry name" value="RMV1-like"/>
</dbReference>
<evidence type="ECO:0000256" key="5">
    <source>
        <dbReference type="ARBA" id="ARBA00022847"/>
    </source>
</evidence>
<dbReference type="PANTHER" id="PTHR45826">
    <property type="entry name" value="POLYAMINE TRANSPORTER PUT1"/>
    <property type="match status" value="1"/>
</dbReference>
<comment type="similarity">
    <text evidence="8">Belongs to the amino acid-polyamine-organocation (APC) superfamily. Polyamine:cation symporter (PHS) (TC 2.A.3.12) family.</text>
</comment>
<keyword evidence="2" id="KW-0813">Transport</keyword>
<proteinExistence type="inferred from homology"/>
<dbReference type="PANTHER" id="PTHR45826:SF17">
    <property type="entry name" value="OS12G0580400 PROTEIN"/>
    <property type="match status" value="1"/>
</dbReference>
<organism evidence="10">
    <name type="scientific">Sesamum radiatum</name>
    <name type="common">Black benniseed</name>
    <dbReference type="NCBI Taxonomy" id="300843"/>
    <lineage>
        <taxon>Eukaryota</taxon>
        <taxon>Viridiplantae</taxon>
        <taxon>Streptophyta</taxon>
        <taxon>Embryophyta</taxon>
        <taxon>Tracheophyta</taxon>
        <taxon>Spermatophyta</taxon>
        <taxon>Magnoliopsida</taxon>
        <taxon>eudicotyledons</taxon>
        <taxon>Gunneridae</taxon>
        <taxon>Pentapetalae</taxon>
        <taxon>asterids</taxon>
        <taxon>lamiids</taxon>
        <taxon>Lamiales</taxon>
        <taxon>Pedaliaceae</taxon>
        <taxon>Sesamum</taxon>
    </lineage>
</organism>
<feature type="transmembrane region" description="Helical" evidence="9">
    <location>
        <begin position="394"/>
        <end position="413"/>
    </location>
</feature>
<comment type="caution">
    <text evidence="10">The sequence shown here is derived from an EMBL/GenBank/DDBJ whole genome shotgun (WGS) entry which is preliminary data.</text>
</comment>
<evidence type="ECO:0000256" key="1">
    <source>
        <dbReference type="ARBA" id="ARBA00004651"/>
    </source>
</evidence>
<reference evidence="10" key="1">
    <citation type="submission" date="2020-06" db="EMBL/GenBank/DDBJ databases">
        <authorList>
            <person name="Li T."/>
            <person name="Hu X."/>
            <person name="Zhang T."/>
            <person name="Song X."/>
            <person name="Zhang H."/>
            <person name="Dai N."/>
            <person name="Sheng W."/>
            <person name="Hou X."/>
            <person name="Wei L."/>
        </authorList>
    </citation>
    <scope>NUCLEOTIDE SEQUENCE</scope>
    <source>
        <strain evidence="10">G02</strain>
        <tissue evidence="10">Leaf</tissue>
    </source>
</reference>
<keyword evidence="4 9" id="KW-0812">Transmembrane</keyword>
<feature type="transmembrane region" description="Helical" evidence="9">
    <location>
        <begin position="80"/>
        <end position="99"/>
    </location>
</feature>
<dbReference type="AlphaFoldDB" id="A0AAW2MVK0"/>
<evidence type="ECO:0000313" key="10">
    <source>
        <dbReference type="EMBL" id="KAL0334968.1"/>
    </source>
</evidence>
<gene>
    <name evidence="10" type="ORF">Sradi_4708700</name>
</gene>
<keyword evidence="5" id="KW-0769">Symport</keyword>
<feature type="transmembrane region" description="Helical" evidence="9">
    <location>
        <begin position="419"/>
        <end position="437"/>
    </location>
</feature>
<feature type="transmembrane region" description="Helical" evidence="9">
    <location>
        <begin position="333"/>
        <end position="351"/>
    </location>
</feature>
<dbReference type="GO" id="GO:0015203">
    <property type="term" value="F:polyamine transmembrane transporter activity"/>
    <property type="evidence" value="ECO:0007669"/>
    <property type="project" value="UniProtKB-ARBA"/>
</dbReference>
<evidence type="ECO:0000256" key="7">
    <source>
        <dbReference type="ARBA" id="ARBA00023136"/>
    </source>
</evidence>
<feature type="transmembrane region" description="Helical" evidence="9">
    <location>
        <begin position="357"/>
        <end position="374"/>
    </location>
</feature>
<dbReference type="EMBL" id="JACGWJ010000021">
    <property type="protein sequence ID" value="KAL0334968.1"/>
    <property type="molecule type" value="Genomic_DNA"/>
</dbReference>
<protein>
    <submittedName>
        <fullName evidence="10">Polyamine transporter</fullName>
    </submittedName>
</protein>
<dbReference type="GO" id="GO:0015293">
    <property type="term" value="F:symporter activity"/>
    <property type="evidence" value="ECO:0007669"/>
    <property type="project" value="UniProtKB-KW"/>
</dbReference>
<evidence type="ECO:0000256" key="4">
    <source>
        <dbReference type="ARBA" id="ARBA00022692"/>
    </source>
</evidence>
<dbReference type="Pfam" id="PF13520">
    <property type="entry name" value="AA_permease_2"/>
    <property type="match status" value="1"/>
</dbReference>
<reference evidence="10" key="2">
    <citation type="journal article" date="2024" name="Plant">
        <title>Genomic evolution and insights into agronomic trait innovations of Sesamum species.</title>
        <authorList>
            <person name="Miao H."/>
            <person name="Wang L."/>
            <person name="Qu L."/>
            <person name="Liu H."/>
            <person name="Sun Y."/>
            <person name="Le M."/>
            <person name="Wang Q."/>
            <person name="Wei S."/>
            <person name="Zheng Y."/>
            <person name="Lin W."/>
            <person name="Duan Y."/>
            <person name="Cao H."/>
            <person name="Xiong S."/>
            <person name="Wang X."/>
            <person name="Wei L."/>
            <person name="Li C."/>
            <person name="Ma Q."/>
            <person name="Ju M."/>
            <person name="Zhao R."/>
            <person name="Li G."/>
            <person name="Mu C."/>
            <person name="Tian Q."/>
            <person name="Mei H."/>
            <person name="Zhang T."/>
            <person name="Gao T."/>
            <person name="Zhang H."/>
        </authorList>
    </citation>
    <scope>NUCLEOTIDE SEQUENCE</scope>
    <source>
        <strain evidence="10">G02</strain>
    </source>
</reference>
<dbReference type="FunFam" id="1.20.1740.10:FF:000041">
    <property type="entry name" value="Amino acid permease, putative"/>
    <property type="match status" value="1"/>
</dbReference>
<feature type="transmembrane region" description="Helical" evidence="9">
    <location>
        <begin position="48"/>
        <end position="68"/>
    </location>
</feature>
<dbReference type="InterPro" id="IPR002293">
    <property type="entry name" value="AA/rel_permease1"/>
</dbReference>
<sequence>MGEEGMENDSKNAGSAKGSPKLTILPLIALIFYEVSGGPFGVEDSVRAGGGPLLSLLGFLIFPFFWSIPEALVTAELATFFPANGGYVLWISSAFGPFWGFQEGFWRWFSGVMDNALYPVLFLDYLKHSFPILDNTVARIPALLGITLSLTYLNYRGLHIVGFSAILLACFSLLPFAVMAVISIPRIRPKRWLVVDYGKVEWRGYFNSLFWNLNYWDNASTLAGEVENPSRTFPRALLGAVVLVVCSYLVPLLVGTGAVETDSGEWSAGYFAQIGMLIGGSWLKWWIQAASALSNMGMFEAEMSSDAYQLMGMSEIGMLPSIFASRSKYGTPTFSILCSATGVIFLSWMSFQEILEFLNFLYAVGMLLEFAAFIKLRIKRPDLHRPYKIPLETFGATILCLPPVSLLVLVMCLASPKTYLVSGAVIILGFALYPALIHAKNQKWIDFSTDVMLRSSDNDLEGHPMVSEEHQADTDEASHRLLSDLPSSTTSHASHISPMEAEVGIESSLCNTVTFTMINFQNLMECCAFSSLLTSK</sequence>
<dbReference type="GO" id="GO:0005886">
    <property type="term" value="C:plasma membrane"/>
    <property type="evidence" value="ECO:0007669"/>
    <property type="project" value="UniProtKB-SubCell"/>
</dbReference>
<feature type="transmembrane region" description="Helical" evidence="9">
    <location>
        <begin position="161"/>
        <end position="182"/>
    </location>
</feature>
<evidence type="ECO:0000256" key="8">
    <source>
        <dbReference type="ARBA" id="ARBA00024041"/>
    </source>
</evidence>
<name>A0AAW2MVK0_SESRA</name>
<keyword evidence="7 9" id="KW-0472">Membrane</keyword>
<feature type="transmembrane region" description="Helical" evidence="9">
    <location>
        <begin position="236"/>
        <end position="254"/>
    </location>
</feature>
<dbReference type="Gene3D" id="1.20.1740.10">
    <property type="entry name" value="Amino acid/polyamine transporter I"/>
    <property type="match status" value="1"/>
</dbReference>
<evidence type="ECO:0000256" key="6">
    <source>
        <dbReference type="ARBA" id="ARBA00022989"/>
    </source>
</evidence>